<dbReference type="EMBL" id="ATLV01014741">
    <property type="status" value="NOT_ANNOTATED_CDS"/>
    <property type="molecule type" value="Genomic_DNA"/>
</dbReference>
<name>A0A084VNF5_ANOSI</name>
<accession>A0A084VNF5</accession>
<sequence length="242" mass="27108">MDPPPSFHRSVKPRHTSLNFGGVLQRIGNVQPARENSPLTPRFTFGIVTPFARVSMSDCKCMCVCVCRCESNTKRLLRVHFSTILPTYRIAPRASNDCVLVNSTFIPPFSPPLSLPLRATPSRFPTHDKFSRHESTGTPRNGSRTSTSALEIRRYYFMPVITRPSGALVPGLRGWLATPWLWGKNRAHRKSHHDDGDNDDVGTLACKYTQRRAKRWKPCVDIGWAGLCSCVLGAFGAERVEN</sequence>
<organism evidence="2">
    <name type="scientific">Anopheles sinensis</name>
    <name type="common">Mosquito</name>
    <dbReference type="NCBI Taxonomy" id="74873"/>
    <lineage>
        <taxon>Eukaryota</taxon>
        <taxon>Metazoa</taxon>
        <taxon>Ecdysozoa</taxon>
        <taxon>Arthropoda</taxon>
        <taxon>Hexapoda</taxon>
        <taxon>Insecta</taxon>
        <taxon>Pterygota</taxon>
        <taxon>Neoptera</taxon>
        <taxon>Endopterygota</taxon>
        <taxon>Diptera</taxon>
        <taxon>Nematocera</taxon>
        <taxon>Culicoidea</taxon>
        <taxon>Culicidae</taxon>
        <taxon>Anophelinae</taxon>
        <taxon>Anopheles</taxon>
    </lineage>
</organism>
<gene>
    <name evidence="2" type="ORF">ZHAS_00006996</name>
</gene>
<dbReference type="EMBL" id="KE524984">
    <property type="protein sequence ID" value="KFB39499.1"/>
    <property type="molecule type" value="Genomic_DNA"/>
</dbReference>
<evidence type="ECO:0000256" key="1">
    <source>
        <dbReference type="SAM" id="MobiDB-lite"/>
    </source>
</evidence>
<evidence type="ECO:0000313" key="2">
    <source>
        <dbReference type="EMBL" id="KFB39499.1"/>
    </source>
</evidence>
<feature type="compositionally biased region" description="Basic and acidic residues" evidence="1">
    <location>
        <begin position="126"/>
        <end position="135"/>
    </location>
</feature>
<evidence type="ECO:0000313" key="4">
    <source>
        <dbReference type="Proteomes" id="UP000030765"/>
    </source>
</evidence>
<dbReference type="VEuPathDB" id="VectorBase:ASIC006996"/>
<reference evidence="2 4" key="1">
    <citation type="journal article" date="2014" name="BMC Genomics">
        <title>Genome sequence of Anopheles sinensis provides insight into genetics basis of mosquito competence for malaria parasites.</title>
        <authorList>
            <person name="Zhou D."/>
            <person name="Zhang D."/>
            <person name="Ding G."/>
            <person name="Shi L."/>
            <person name="Hou Q."/>
            <person name="Ye Y."/>
            <person name="Xu Y."/>
            <person name="Zhou H."/>
            <person name="Xiong C."/>
            <person name="Li S."/>
            <person name="Yu J."/>
            <person name="Hong S."/>
            <person name="Yu X."/>
            <person name="Zou P."/>
            <person name="Chen C."/>
            <person name="Chang X."/>
            <person name="Wang W."/>
            <person name="Lv Y."/>
            <person name="Sun Y."/>
            <person name="Ma L."/>
            <person name="Shen B."/>
            <person name="Zhu C."/>
        </authorList>
    </citation>
    <scope>NUCLEOTIDE SEQUENCE [LARGE SCALE GENOMIC DNA]</scope>
</reference>
<proteinExistence type="predicted"/>
<protein>
    <submittedName>
        <fullName evidence="2">Uncharacterized protein LOC101754000</fullName>
    </submittedName>
</protein>
<feature type="compositionally biased region" description="Polar residues" evidence="1">
    <location>
        <begin position="136"/>
        <end position="146"/>
    </location>
</feature>
<feature type="region of interest" description="Disordered" evidence="1">
    <location>
        <begin position="126"/>
        <end position="146"/>
    </location>
</feature>
<dbReference type="AlphaFoldDB" id="A0A084VNF5"/>
<reference evidence="3" key="2">
    <citation type="submission" date="2020-05" db="UniProtKB">
        <authorList>
            <consortium name="EnsemblMetazoa"/>
        </authorList>
    </citation>
    <scope>IDENTIFICATION</scope>
</reference>
<keyword evidence="4" id="KW-1185">Reference proteome</keyword>
<dbReference type="EnsemblMetazoa" id="ASIC006996-RA">
    <property type="protein sequence ID" value="ASIC006996-PA"/>
    <property type="gene ID" value="ASIC006996"/>
</dbReference>
<evidence type="ECO:0000313" key="3">
    <source>
        <dbReference type="EnsemblMetazoa" id="ASIC006996-PA"/>
    </source>
</evidence>
<dbReference type="Proteomes" id="UP000030765">
    <property type="component" value="Unassembled WGS sequence"/>
</dbReference>